<dbReference type="SUPFAM" id="SSF53448">
    <property type="entry name" value="Nucleotide-diphospho-sugar transferases"/>
    <property type="match status" value="1"/>
</dbReference>
<evidence type="ECO:0000259" key="9">
    <source>
        <dbReference type="Pfam" id="PF00483"/>
    </source>
</evidence>
<comment type="catalytic activity">
    <reaction evidence="7">
        <text>alpha-D-glucosamine 1-phosphate + acetyl-CoA = N-acetyl-alpha-D-glucosamine 1-phosphate + CoA + H(+)</text>
        <dbReference type="Rhea" id="RHEA:13725"/>
        <dbReference type="ChEBI" id="CHEBI:15378"/>
        <dbReference type="ChEBI" id="CHEBI:57287"/>
        <dbReference type="ChEBI" id="CHEBI:57288"/>
        <dbReference type="ChEBI" id="CHEBI:57776"/>
        <dbReference type="ChEBI" id="CHEBI:58516"/>
        <dbReference type="EC" id="2.3.1.157"/>
    </reaction>
</comment>
<organism evidence="10 11">
    <name type="scientific">Candidatus Roizmanbacteria bacterium RIFCSPHIGHO2_02_FULL_38_11</name>
    <dbReference type="NCBI Taxonomy" id="1802039"/>
    <lineage>
        <taxon>Bacteria</taxon>
        <taxon>Candidatus Roizmaniibacteriota</taxon>
    </lineage>
</organism>
<feature type="domain" description="Nucleotidyl transferase" evidence="9">
    <location>
        <begin position="8"/>
        <end position="214"/>
    </location>
</feature>
<gene>
    <name evidence="10" type="ORF">A3C25_06590</name>
</gene>
<dbReference type="Gene3D" id="3.90.550.10">
    <property type="entry name" value="Spore Coat Polysaccharide Biosynthesis Protein SpsA, Chain A"/>
    <property type="match status" value="1"/>
</dbReference>
<comment type="caution">
    <text evidence="10">The sequence shown here is derived from an EMBL/GenBank/DDBJ whole genome shotgun (WGS) entry which is preliminary data.</text>
</comment>
<dbReference type="InterPro" id="IPR050065">
    <property type="entry name" value="GlmU-like"/>
</dbReference>
<reference evidence="10 11" key="1">
    <citation type="journal article" date="2016" name="Nat. Commun.">
        <title>Thousands of microbial genomes shed light on interconnected biogeochemical processes in an aquifer system.</title>
        <authorList>
            <person name="Anantharaman K."/>
            <person name="Brown C.T."/>
            <person name="Hug L.A."/>
            <person name="Sharon I."/>
            <person name="Castelle C.J."/>
            <person name="Probst A.J."/>
            <person name="Thomas B.C."/>
            <person name="Singh A."/>
            <person name="Wilkins M.J."/>
            <person name="Karaoz U."/>
            <person name="Brodie E.L."/>
            <person name="Williams K.H."/>
            <person name="Hubbard S.S."/>
            <person name="Banfield J.F."/>
        </authorList>
    </citation>
    <scope>NUCLEOTIDE SEQUENCE [LARGE SCALE GENOMIC DNA]</scope>
</reference>
<dbReference type="InterPro" id="IPR005835">
    <property type="entry name" value="NTP_transferase_dom"/>
</dbReference>
<evidence type="ECO:0000256" key="2">
    <source>
        <dbReference type="ARBA" id="ARBA00005208"/>
    </source>
</evidence>
<keyword evidence="5" id="KW-0511">Multifunctional enzyme</keyword>
<evidence type="ECO:0000256" key="8">
    <source>
        <dbReference type="ARBA" id="ARBA00048493"/>
    </source>
</evidence>
<evidence type="ECO:0000256" key="7">
    <source>
        <dbReference type="ARBA" id="ARBA00048247"/>
    </source>
</evidence>
<dbReference type="GO" id="GO:0019134">
    <property type="term" value="F:glucosamine-1-phosphate N-acetyltransferase activity"/>
    <property type="evidence" value="ECO:0007669"/>
    <property type="project" value="UniProtKB-EC"/>
</dbReference>
<name>A0A1F7GXW7_9BACT</name>
<evidence type="ECO:0000256" key="5">
    <source>
        <dbReference type="ARBA" id="ARBA00023268"/>
    </source>
</evidence>
<proteinExistence type="predicted"/>
<comment type="pathway">
    <text evidence="1">Nucleotide-sugar biosynthesis; UDP-N-acetyl-alpha-D-glucosamine biosynthesis; N-acetyl-alpha-D-glucosamine 1-phosphate from alpha-D-glucosamine 6-phosphate (route II): step 2/2.</text>
</comment>
<dbReference type="PANTHER" id="PTHR43584:SF8">
    <property type="entry name" value="N-ACETYLMURAMATE ALPHA-1-PHOSPHATE URIDYLYLTRANSFERASE"/>
    <property type="match status" value="1"/>
</dbReference>
<evidence type="ECO:0000313" key="10">
    <source>
        <dbReference type="EMBL" id="OGK23771.1"/>
    </source>
</evidence>
<keyword evidence="4" id="KW-0548">Nucleotidyltransferase</keyword>
<dbReference type="Pfam" id="PF00483">
    <property type="entry name" value="NTP_transferase"/>
    <property type="match status" value="1"/>
</dbReference>
<evidence type="ECO:0000256" key="3">
    <source>
        <dbReference type="ARBA" id="ARBA00022679"/>
    </source>
</evidence>
<sequence>MRKLKNILILAGGDSTRLWPLTNKVLFKFLGKSLLEHQIETYKKIGVNIFVTIDKQTQANLPKIDDQVKIILQGDLDGMAGAVLSAKNHLSGEVLIVNLSDTFAQESLNRCINAMIKIPSKMCILAKKFKNYFPGGYLKFDGSRLAKIIEKPKVGEQPSDIVKLVVDYFGDFTQFIESLEKVKTKEDDQYEQAINHLLQKTNDAKYVLYSDLWCHVKYPWHVLSMLIYFLGILKKDEIKIGKNVRIAKTANIVGPCFIDDNTIVGDYVMIRQSHIGKNCVIGGYSEVTRSYLGDNVWLHRNYIGDSVIDDNISFGAQAATANFRFDGKSVKSIVKGNKIDTNLVKFGAIIGAGSKIGVNTTLLPGIKIGRNTFVAPGETIYEDIEDNMFVFKNVSIKNKLVNPLTR</sequence>
<comment type="pathway">
    <text evidence="2">Nucleotide-sugar biosynthesis; UDP-N-acetyl-alpha-D-glucosamine biosynthesis; UDP-N-acetyl-alpha-D-glucosamine from N-acetyl-alpha-D-glucosamine 1-phosphate: step 1/1.</text>
</comment>
<dbReference type="InterPro" id="IPR011004">
    <property type="entry name" value="Trimer_LpxA-like_sf"/>
</dbReference>
<dbReference type="SUPFAM" id="SSF51161">
    <property type="entry name" value="Trimeric LpxA-like enzymes"/>
    <property type="match status" value="1"/>
</dbReference>
<accession>A0A1F7GXW7</accession>
<evidence type="ECO:0000256" key="1">
    <source>
        <dbReference type="ARBA" id="ARBA00005166"/>
    </source>
</evidence>
<dbReference type="Proteomes" id="UP000177913">
    <property type="component" value="Unassembled WGS sequence"/>
</dbReference>
<dbReference type="Gene3D" id="2.160.10.10">
    <property type="entry name" value="Hexapeptide repeat proteins"/>
    <property type="match status" value="1"/>
</dbReference>
<dbReference type="EMBL" id="MFZO01000043">
    <property type="protein sequence ID" value="OGK23771.1"/>
    <property type="molecule type" value="Genomic_DNA"/>
</dbReference>
<dbReference type="GO" id="GO:0003977">
    <property type="term" value="F:UDP-N-acetylglucosamine diphosphorylase activity"/>
    <property type="evidence" value="ECO:0007669"/>
    <property type="project" value="UniProtKB-EC"/>
</dbReference>
<dbReference type="AlphaFoldDB" id="A0A1F7GXW7"/>
<comment type="catalytic activity">
    <reaction evidence="8">
        <text>N-acetyl-alpha-D-glucosamine 1-phosphate + UTP + H(+) = UDP-N-acetyl-alpha-D-glucosamine + diphosphate</text>
        <dbReference type="Rhea" id="RHEA:13509"/>
        <dbReference type="ChEBI" id="CHEBI:15378"/>
        <dbReference type="ChEBI" id="CHEBI:33019"/>
        <dbReference type="ChEBI" id="CHEBI:46398"/>
        <dbReference type="ChEBI" id="CHEBI:57705"/>
        <dbReference type="ChEBI" id="CHEBI:57776"/>
        <dbReference type="EC" id="2.7.7.23"/>
    </reaction>
</comment>
<keyword evidence="3" id="KW-0808">Transferase</keyword>
<evidence type="ECO:0000313" key="11">
    <source>
        <dbReference type="Proteomes" id="UP000177913"/>
    </source>
</evidence>
<dbReference type="InterPro" id="IPR029044">
    <property type="entry name" value="Nucleotide-diphossugar_trans"/>
</dbReference>
<protein>
    <recommendedName>
        <fullName evidence="9">Nucleotidyl transferase domain-containing protein</fullName>
    </recommendedName>
</protein>
<keyword evidence="6" id="KW-0012">Acyltransferase</keyword>
<evidence type="ECO:0000256" key="4">
    <source>
        <dbReference type="ARBA" id="ARBA00022695"/>
    </source>
</evidence>
<evidence type="ECO:0000256" key="6">
    <source>
        <dbReference type="ARBA" id="ARBA00023315"/>
    </source>
</evidence>
<dbReference type="PANTHER" id="PTHR43584">
    <property type="entry name" value="NUCLEOTIDYL TRANSFERASE"/>
    <property type="match status" value="1"/>
</dbReference>